<feature type="compositionally biased region" description="Gly residues" evidence="1">
    <location>
        <begin position="307"/>
        <end position="330"/>
    </location>
</feature>
<feature type="compositionally biased region" description="Low complexity" evidence="1">
    <location>
        <begin position="764"/>
        <end position="780"/>
    </location>
</feature>
<protein>
    <submittedName>
        <fullName evidence="2">Uncharacterized protein</fullName>
    </submittedName>
</protein>
<feature type="compositionally biased region" description="Gly residues" evidence="1">
    <location>
        <begin position="436"/>
        <end position="456"/>
    </location>
</feature>
<feature type="region of interest" description="Disordered" evidence="1">
    <location>
        <begin position="148"/>
        <end position="223"/>
    </location>
</feature>
<name>A0A836C525_9CHLO</name>
<feature type="region of interest" description="Disordered" evidence="1">
    <location>
        <begin position="513"/>
        <end position="554"/>
    </location>
</feature>
<feature type="compositionally biased region" description="Low complexity" evidence="1">
    <location>
        <begin position="573"/>
        <end position="598"/>
    </location>
</feature>
<gene>
    <name evidence="2" type="ORF">HYH03_002895</name>
</gene>
<feature type="compositionally biased region" description="Low complexity" evidence="1">
    <location>
        <begin position="545"/>
        <end position="554"/>
    </location>
</feature>
<evidence type="ECO:0000313" key="3">
    <source>
        <dbReference type="Proteomes" id="UP000612055"/>
    </source>
</evidence>
<comment type="caution">
    <text evidence="2">The sequence shown here is derived from an EMBL/GenBank/DDBJ whole genome shotgun (WGS) entry which is preliminary data.</text>
</comment>
<feature type="region of interest" description="Disordered" evidence="1">
    <location>
        <begin position="650"/>
        <end position="783"/>
    </location>
</feature>
<reference evidence="2" key="1">
    <citation type="journal article" date="2020" name="bioRxiv">
        <title>Comparative genomics of Chlamydomonas.</title>
        <authorList>
            <person name="Craig R.J."/>
            <person name="Hasan A.R."/>
            <person name="Ness R.W."/>
            <person name="Keightley P.D."/>
        </authorList>
    </citation>
    <scope>NUCLEOTIDE SEQUENCE</scope>
    <source>
        <strain evidence="2">CCAP 11/70</strain>
    </source>
</reference>
<feature type="region of interest" description="Disordered" evidence="1">
    <location>
        <begin position="573"/>
        <end position="604"/>
    </location>
</feature>
<dbReference type="Proteomes" id="UP000612055">
    <property type="component" value="Unassembled WGS sequence"/>
</dbReference>
<feature type="compositionally biased region" description="Gly residues" evidence="1">
    <location>
        <begin position="167"/>
        <end position="177"/>
    </location>
</feature>
<feature type="region of interest" description="Disordered" evidence="1">
    <location>
        <begin position="422"/>
        <end position="460"/>
    </location>
</feature>
<dbReference type="OrthoDB" id="553287at2759"/>
<accession>A0A836C525</accession>
<evidence type="ECO:0000313" key="2">
    <source>
        <dbReference type="EMBL" id="KAG2499317.1"/>
    </source>
</evidence>
<dbReference type="AlphaFoldDB" id="A0A836C525"/>
<feature type="region of interest" description="Disordered" evidence="1">
    <location>
        <begin position="284"/>
        <end position="330"/>
    </location>
</feature>
<organism evidence="2 3">
    <name type="scientific">Edaphochlamys debaryana</name>
    <dbReference type="NCBI Taxonomy" id="47281"/>
    <lineage>
        <taxon>Eukaryota</taxon>
        <taxon>Viridiplantae</taxon>
        <taxon>Chlorophyta</taxon>
        <taxon>core chlorophytes</taxon>
        <taxon>Chlorophyceae</taxon>
        <taxon>CS clade</taxon>
        <taxon>Chlamydomonadales</taxon>
        <taxon>Chlamydomonadales incertae sedis</taxon>
        <taxon>Edaphochlamys</taxon>
    </lineage>
</organism>
<dbReference type="EMBL" id="JAEHOE010000007">
    <property type="protein sequence ID" value="KAG2499317.1"/>
    <property type="molecule type" value="Genomic_DNA"/>
</dbReference>
<feature type="compositionally biased region" description="Polar residues" evidence="1">
    <location>
        <begin position="694"/>
        <end position="706"/>
    </location>
</feature>
<sequence length="949" mass="94450">MASQLTTPSTSRKFINTNPIHLAREEYFGLPNKDDEPANGRGIVFSYAPPDVLRQAKLEAMEIKIRRKMLEHKAAQGDPHALRELEGPGEIDIAALAELTGSGPKVKGGRDQVKALVVPPELTEHGDEVRGSSKIILGGQRRDFEHAAHAAGGAGRGARGGAAAAGAAGGGGGGGSGTMPSYRTSDLTERLDAAAARRKKPAPGSARAGGPPRKAPKPKPDPRLAELREGMLTYVPAKEERPEGVGRGAFVTQAQAMLAARTEYEAVKPRRPASAPMRRYFSGSLGPGSNAGNGRIPGWDAPERAGSGFGDRGSGGGGGGGGGGAGMGGLGMGGRGVPAGMSDKWSDVPMVRVEETDLLATYKAQSLKLAAAALAEAAAPPARDRGARPASARALAGAGAGAISKSLDAGSSSGPVRYTVRSDAVTKHDMSPPRGSGAGGGGGRPGSAGRGGGGGASHLTRSADASGAAMALAAAVAEADVVAAAARARVAAGGSSRSIDSAAALRRRQHTVLVLEPHEEEGAEAERQRRLSATGNDLNGGAGGSPPYARRSAPAGPASAAAAAAAAAAGSPYAASSRPSSAAPGAPLSPGLPPRGASATRHSVDVSSSPYAASAAAAAAAAAARSRPSSAAVASKLASSFAAAAAQSPWGAPAAAGGGGSRPSSATPFGAAGQQPVARSSSPGNPSGLRRPASATSANGRTSPTGANLADPYGAPRVAYAPVDPETRRAQQTRPGSAIGTLKTNGRIRGHSAARRPSSATPQSGASWSSPHSPYSASYGTAGAAVPSDTWATASTSFPGSDVKSILQERILDGIARQYEMSPEEAEMAAAAAAAKGDRALVVAGPGGTARAAPKKTGMTAEEAAAAAHTMQQTLNISHHRAGGQAGSGGRPVSAPNRRLRPPSAGHWAGRPEPEAFAAANRSITGMVYDPEVQPGPLDTYMSSLVGLD</sequence>
<feature type="region of interest" description="Disordered" evidence="1">
    <location>
        <begin position="880"/>
        <end position="912"/>
    </location>
</feature>
<feature type="compositionally biased region" description="Low complexity" evidence="1">
    <location>
        <begin position="202"/>
        <end position="212"/>
    </location>
</feature>
<evidence type="ECO:0000256" key="1">
    <source>
        <dbReference type="SAM" id="MobiDB-lite"/>
    </source>
</evidence>
<proteinExistence type="predicted"/>
<keyword evidence="3" id="KW-1185">Reference proteome</keyword>